<proteinExistence type="inferred from homology"/>
<evidence type="ECO:0000313" key="3">
    <source>
        <dbReference type="EMBL" id="MBC8518996.1"/>
    </source>
</evidence>
<reference evidence="3 4" key="1">
    <citation type="submission" date="2020-08" db="EMBL/GenBank/DDBJ databases">
        <title>Bridging the membrane lipid divide: bacteria of the FCB group superphylum have the potential to synthesize archaeal ether lipids.</title>
        <authorList>
            <person name="Villanueva L."/>
            <person name="Von Meijenfeldt F.A.B."/>
            <person name="Westbye A.B."/>
            <person name="Yadav S."/>
            <person name="Hopmans E.C."/>
            <person name="Dutilh B.E."/>
            <person name="Sinninghe Damste J.S."/>
        </authorList>
    </citation>
    <scope>NUCLEOTIDE SEQUENCE [LARGE SCALE GENOMIC DNA]</scope>
    <source>
        <strain evidence="3">NIOZ-UU100</strain>
    </source>
</reference>
<dbReference type="InterPro" id="IPR036527">
    <property type="entry name" value="SCP2_sterol-bd_dom_sf"/>
</dbReference>
<comment type="function">
    <text evidence="1">Required for O(2)-independent ubiquinone (coenzyme Q) biosynthesis. Likely functions as an accessory factor.</text>
</comment>
<feature type="domain" description="SCP2" evidence="2">
    <location>
        <begin position="40"/>
        <end position="136"/>
    </location>
</feature>
<gene>
    <name evidence="1" type="primary">ubiT</name>
    <name evidence="3" type="ORF">H8D24_01120</name>
</gene>
<dbReference type="Gene3D" id="3.30.1050.10">
    <property type="entry name" value="SCP2 sterol-binding domain"/>
    <property type="match status" value="1"/>
</dbReference>
<dbReference type="Pfam" id="PF02036">
    <property type="entry name" value="SCP2"/>
    <property type="match status" value="1"/>
</dbReference>
<comment type="caution">
    <text evidence="3">The sequence shown here is derived from an EMBL/GenBank/DDBJ whole genome shotgun (WGS) entry which is preliminary data.</text>
</comment>
<evidence type="ECO:0000313" key="4">
    <source>
        <dbReference type="Proteomes" id="UP000654401"/>
    </source>
</evidence>
<protein>
    <recommendedName>
        <fullName evidence="1">Ubiquinone biosynthesis accessory factor UbiT</fullName>
    </recommendedName>
</protein>
<dbReference type="EMBL" id="JACNFK010000014">
    <property type="protein sequence ID" value="MBC8518996.1"/>
    <property type="molecule type" value="Genomic_DNA"/>
</dbReference>
<dbReference type="AlphaFoldDB" id="A0A8J6NVL3"/>
<accession>A0A8J6NVL3</accession>
<dbReference type="InterPro" id="IPR003033">
    <property type="entry name" value="SCP2_sterol-bd_dom"/>
</dbReference>
<dbReference type="SUPFAM" id="SSF55718">
    <property type="entry name" value="SCP-like"/>
    <property type="match status" value="1"/>
</dbReference>
<keyword evidence="1" id="KW-0831">Ubiquinone biosynthesis</keyword>
<name>A0A8J6NVL3_9GAMM</name>
<dbReference type="Proteomes" id="UP000654401">
    <property type="component" value="Unassembled WGS sequence"/>
</dbReference>
<dbReference type="InterPro" id="IPR016830">
    <property type="entry name" value="UbiT"/>
</dbReference>
<dbReference type="UniPathway" id="UPA00232"/>
<dbReference type="HAMAP" id="MF_02231">
    <property type="entry name" value="UbiT"/>
    <property type="match status" value="1"/>
</dbReference>
<dbReference type="GO" id="GO:0006744">
    <property type="term" value="P:ubiquinone biosynthetic process"/>
    <property type="evidence" value="ECO:0007669"/>
    <property type="project" value="UniProtKB-UniRule"/>
</dbReference>
<evidence type="ECO:0000256" key="1">
    <source>
        <dbReference type="HAMAP-Rule" id="MF_02231"/>
    </source>
</evidence>
<organism evidence="3 4">
    <name type="scientific">Candidatus Thiopontia autotrophica</name>
    <dbReference type="NCBI Taxonomy" id="2841688"/>
    <lineage>
        <taxon>Bacteria</taxon>
        <taxon>Pseudomonadati</taxon>
        <taxon>Pseudomonadota</taxon>
        <taxon>Gammaproteobacteria</taxon>
        <taxon>Candidatus Thiopontia</taxon>
    </lineage>
</organism>
<evidence type="ECO:0000259" key="2">
    <source>
        <dbReference type="Pfam" id="PF02036"/>
    </source>
</evidence>
<comment type="similarity">
    <text evidence="1">Belongs to the UbiT family.</text>
</comment>
<sequence>MQNSYQSVETGLNPKIPPFIAAPLKMVPNVVHTQLLVAVLNHLFKQQLSEGDLDFLESRTAVIRLLDAGVEFRFTKGRKGLVAHSGEGPIDLAISGDLYDFLQLSLGKEDPDTLFFQRRIRLEGDVELGLETKNLIYGLDVEALSIPAPLRMAFNKAMSFYQTRSK</sequence>
<comment type="pathway">
    <text evidence="1">Cofactor biosynthesis; ubiquinone biosynthesis.</text>
</comment>